<proteinExistence type="predicted"/>
<dbReference type="GeneID" id="66099150"/>
<feature type="region of interest" description="Disordered" evidence="1">
    <location>
        <begin position="1"/>
        <end position="52"/>
    </location>
</feature>
<dbReference type="RefSeq" id="XP_043042539.1">
    <property type="nucleotide sequence ID" value="XM_043176863.1"/>
</dbReference>
<dbReference type="InterPro" id="IPR052743">
    <property type="entry name" value="Glutaminase_GtaA"/>
</dbReference>
<dbReference type="AlphaFoldDB" id="A0A9P7VZC4"/>
<evidence type="ECO:0000313" key="4">
    <source>
        <dbReference type="Proteomes" id="UP000812287"/>
    </source>
</evidence>
<feature type="domain" description="Glutaminase A central" evidence="2">
    <location>
        <begin position="34"/>
        <end position="199"/>
    </location>
</feature>
<evidence type="ECO:0000259" key="2">
    <source>
        <dbReference type="Pfam" id="PF16335"/>
    </source>
</evidence>
<organism evidence="3 4">
    <name type="scientific">Guyanagaster necrorhizus</name>
    <dbReference type="NCBI Taxonomy" id="856835"/>
    <lineage>
        <taxon>Eukaryota</taxon>
        <taxon>Fungi</taxon>
        <taxon>Dikarya</taxon>
        <taxon>Basidiomycota</taxon>
        <taxon>Agaricomycotina</taxon>
        <taxon>Agaricomycetes</taxon>
        <taxon>Agaricomycetidae</taxon>
        <taxon>Agaricales</taxon>
        <taxon>Marasmiineae</taxon>
        <taxon>Physalacriaceae</taxon>
        <taxon>Guyanagaster</taxon>
    </lineage>
</organism>
<dbReference type="EMBL" id="MU250528">
    <property type="protein sequence ID" value="KAG7449039.1"/>
    <property type="molecule type" value="Genomic_DNA"/>
</dbReference>
<keyword evidence="4" id="KW-1185">Reference proteome</keyword>
<gene>
    <name evidence="3" type="ORF">BT62DRAFT_1002582</name>
</gene>
<evidence type="ECO:0000256" key="1">
    <source>
        <dbReference type="SAM" id="MobiDB-lite"/>
    </source>
</evidence>
<dbReference type="Proteomes" id="UP000812287">
    <property type="component" value="Unassembled WGS sequence"/>
</dbReference>
<dbReference type="Pfam" id="PF16335">
    <property type="entry name" value="GtaA_6_Hairpin"/>
    <property type="match status" value="1"/>
</dbReference>
<dbReference type="PANTHER" id="PTHR31987">
    <property type="entry name" value="GLUTAMINASE A-RELATED"/>
    <property type="match status" value="1"/>
</dbReference>
<dbReference type="PANTHER" id="PTHR31987:SF1">
    <property type="entry name" value="GLUTAMINASE A"/>
    <property type="match status" value="1"/>
</dbReference>
<dbReference type="OrthoDB" id="3918848at2759"/>
<reference evidence="3" key="1">
    <citation type="submission" date="2020-11" db="EMBL/GenBank/DDBJ databases">
        <title>Adaptations for nitrogen fixation in a non-lichenized fungal sporocarp promotes dispersal by wood-feeding termites.</title>
        <authorList>
            <consortium name="DOE Joint Genome Institute"/>
            <person name="Koch R.A."/>
            <person name="Yoon G."/>
            <person name="Arayal U."/>
            <person name="Lail K."/>
            <person name="Amirebrahimi M."/>
            <person name="Labutti K."/>
            <person name="Lipzen A."/>
            <person name="Riley R."/>
            <person name="Barry K."/>
            <person name="Henrissat B."/>
            <person name="Grigoriev I.V."/>
            <person name="Herr J.R."/>
            <person name="Aime M.C."/>
        </authorList>
    </citation>
    <scope>NUCLEOTIDE SEQUENCE</scope>
    <source>
        <strain evidence="3">MCA 3950</strain>
    </source>
</reference>
<dbReference type="SUPFAM" id="SSF48208">
    <property type="entry name" value="Six-hairpin glycosidases"/>
    <property type="match status" value="1"/>
</dbReference>
<dbReference type="InterPro" id="IPR008928">
    <property type="entry name" value="6-hairpin_glycosidase_sf"/>
</dbReference>
<protein>
    <submittedName>
        <fullName evidence="3">DUF1793-domain-containing protein</fullName>
    </submittedName>
</protein>
<accession>A0A9P7VZC4</accession>
<comment type="caution">
    <text evidence="3">The sequence shown here is derived from an EMBL/GenBank/DDBJ whole genome shotgun (WGS) entry which is preliminary data.</text>
</comment>
<evidence type="ECO:0000313" key="3">
    <source>
        <dbReference type="EMBL" id="KAG7449039.1"/>
    </source>
</evidence>
<dbReference type="GO" id="GO:0005975">
    <property type="term" value="P:carbohydrate metabolic process"/>
    <property type="evidence" value="ECO:0007669"/>
    <property type="project" value="InterPro"/>
</dbReference>
<sequence length="199" mass="21854">MHRSDKQKHGEGVRRTVFNIYSPSRHKGGSTPANSVNDIGSPYPNATGHNDGNDEAMPVEESGNIIIMAWSYAQKTGDTSQLTKYFDLLDQWGQYLISDALVPAYQLSTDDFAGSLANQTNLAIIGIIGISAMTQIADILGDDTKSSDYNNLAFSDDDSHLTLSYGNSPSWGLSYNLYADKLLNLNIFPQSAYETQTKW</sequence>
<name>A0A9P7VZC4_9AGAR</name>
<dbReference type="InterPro" id="IPR032514">
    <property type="entry name" value="GtaA_central"/>
</dbReference>